<dbReference type="Gene3D" id="3.30.70.270">
    <property type="match status" value="1"/>
</dbReference>
<feature type="transmembrane region" description="Helical" evidence="1">
    <location>
        <begin position="278"/>
        <end position="300"/>
    </location>
</feature>
<dbReference type="CDD" id="cd01949">
    <property type="entry name" value="GGDEF"/>
    <property type="match status" value="1"/>
</dbReference>
<dbReference type="Gene3D" id="6.10.340.10">
    <property type="match status" value="1"/>
</dbReference>
<dbReference type="PANTHER" id="PTHR33121">
    <property type="entry name" value="CYCLIC DI-GMP PHOSPHODIESTERASE PDEF"/>
    <property type="match status" value="1"/>
</dbReference>
<sequence>MKNSSKGGYIIKLMRKIALIFITVTIISSILYYALGKKIINVASSGELDRGPGRTNAVIKQIEGEIKKITSQAREFGENFEITDKIDNEYGVEERKRIINIEKKIEKASITNMLIVNNNFEVNDIIKGTNLDINNIDTQDILNQAKDIMNKKENKGKGFFGGVITTKELSNIVGVKRINTENSKDNTYTVIINPINEVFMENINEITGRNIEIIKDNESIKNDKKIKKVTLYGRDFYCKLNEESIDIFTKFESLGNGPEYYIKLRDDRQVRNNATKNISTLIGIIMILTIICNVLLYIFIKIKVLARIININNVVNKVTKGTDLEIELQNDIYNDEISVLTGDLNKMFGRLKKYANNLEYIGSHDLLTSLINRNKLTEYISELKNNNEEFALFFIDLDNFKNINDTLGHNVGDELLCQVAKELKEYTENENVIISRIGGDEFIVVRKGKNNNDEIERFANSMLIKLNKIYSIKNYSYEIKASMGISLYPQHSADEVSLMQYSDIAMYHSKKNGGNKYNIFNKKMLESLEIENKLKNAIRNEEFEVYYQPIYCISNNKIIGAEALVRWKTEDGMLYPDKFIPLAKKTGDIVDIDMFVLRQAISLCREWIDKGKDQFYVSINASKRFLKQNNFIEIIEKELKYQNVPTSALKLEITEDEIIDDAEYTEKLLKEIRKIGIGVYLDDFGTGYSSFNHIKTLPIDVVKIDRSLLINIEEDIEAKSIVETMISLCHKLKLKVVCEGVEELAQVEILKQINCDDIQGYYFSKPLPKQLFNKFLEEF</sequence>
<proteinExistence type="predicted"/>
<dbReference type="Pfam" id="PF00990">
    <property type="entry name" value="GGDEF"/>
    <property type="match status" value="1"/>
</dbReference>
<dbReference type="PANTHER" id="PTHR33121:SF71">
    <property type="entry name" value="OXYGEN SENSOR PROTEIN DOSP"/>
    <property type="match status" value="1"/>
</dbReference>
<dbReference type="STRING" id="94869.SAMN04488529_104148"/>
<protein>
    <submittedName>
        <fullName evidence="4">Diguanylate cyclase (GGDEF) domain-containing protein</fullName>
    </submittedName>
</protein>
<reference evidence="4 5" key="1">
    <citation type="submission" date="2016-10" db="EMBL/GenBank/DDBJ databases">
        <authorList>
            <person name="de Groot N.N."/>
        </authorList>
    </citation>
    <scope>NUCLEOTIDE SEQUENCE [LARGE SCALE GENOMIC DNA]</scope>
    <source>
        <strain evidence="4 5">DSM 12272</strain>
    </source>
</reference>
<name>A0A1H0S4Y5_9CLOT</name>
<gene>
    <name evidence="4" type="ORF">SAMN04488529_104148</name>
</gene>
<feature type="domain" description="EAL" evidence="2">
    <location>
        <begin position="527"/>
        <end position="779"/>
    </location>
</feature>
<dbReference type="GO" id="GO:0071111">
    <property type="term" value="F:cyclic-guanylate-specific phosphodiesterase activity"/>
    <property type="evidence" value="ECO:0007669"/>
    <property type="project" value="InterPro"/>
</dbReference>
<dbReference type="InterPro" id="IPR029787">
    <property type="entry name" value="Nucleotide_cyclase"/>
</dbReference>
<dbReference type="OrthoDB" id="9762141at2"/>
<dbReference type="InterPro" id="IPR050706">
    <property type="entry name" value="Cyclic-di-GMP_PDE-like"/>
</dbReference>
<dbReference type="InterPro" id="IPR043128">
    <property type="entry name" value="Rev_trsase/Diguanyl_cyclase"/>
</dbReference>
<dbReference type="CDD" id="cd01948">
    <property type="entry name" value="EAL"/>
    <property type="match status" value="1"/>
</dbReference>
<dbReference type="SUPFAM" id="SSF55073">
    <property type="entry name" value="Nucleotide cyclase"/>
    <property type="match status" value="1"/>
</dbReference>
<dbReference type="Gene3D" id="3.20.20.450">
    <property type="entry name" value="EAL domain"/>
    <property type="match status" value="1"/>
</dbReference>
<dbReference type="Pfam" id="PF00563">
    <property type="entry name" value="EAL"/>
    <property type="match status" value="1"/>
</dbReference>
<evidence type="ECO:0000256" key="1">
    <source>
        <dbReference type="SAM" id="Phobius"/>
    </source>
</evidence>
<dbReference type="SMART" id="SM00267">
    <property type="entry name" value="GGDEF"/>
    <property type="match status" value="1"/>
</dbReference>
<dbReference type="SUPFAM" id="SSF141868">
    <property type="entry name" value="EAL domain-like"/>
    <property type="match status" value="1"/>
</dbReference>
<accession>A0A1H0S4Y5</accession>
<evidence type="ECO:0000259" key="2">
    <source>
        <dbReference type="PROSITE" id="PS50883"/>
    </source>
</evidence>
<dbReference type="Proteomes" id="UP000198597">
    <property type="component" value="Unassembled WGS sequence"/>
</dbReference>
<keyword evidence="5" id="KW-1185">Reference proteome</keyword>
<keyword evidence="1" id="KW-0472">Membrane</keyword>
<dbReference type="RefSeq" id="WP_089968689.1">
    <property type="nucleotide sequence ID" value="NZ_FNJM01000004.1"/>
</dbReference>
<dbReference type="PROSITE" id="PS50887">
    <property type="entry name" value="GGDEF"/>
    <property type="match status" value="1"/>
</dbReference>
<feature type="domain" description="GGDEF" evidence="3">
    <location>
        <begin position="388"/>
        <end position="522"/>
    </location>
</feature>
<evidence type="ECO:0000313" key="5">
    <source>
        <dbReference type="Proteomes" id="UP000198597"/>
    </source>
</evidence>
<dbReference type="InterPro" id="IPR000160">
    <property type="entry name" value="GGDEF_dom"/>
</dbReference>
<organism evidence="4 5">
    <name type="scientific">Clostridium gasigenes</name>
    <dbReference type="NCBI Taxonomy" id="94869"/>
    <lineage>
        <taxon>Bacteria</taxon>
        <taxon>Bacillati</taxon>
        <taxon>Bacillota</taxon>
        <taxon>Clostridia</taxon>
        <taxon>Eubacteriales</taxon>
        <taxon>Clostridiaceae</taxon>
        <taxon>Clostridium</taxon>
    </lineage>
</organism>
<keyword evidence="1" id="KW-0812">Transmembrane</keyword>
<dbReference type="AlphaFoldDB" id="A0A1H0S4Y5"/>
<keyword evidence="1" id="KW-1133">Transmembrane helix</keyword>
<evidence type="ECO:0000313" key="4">
    <source>
        <dbReference type="EMBL" id="SDP36306.1"/>
    </source>
</evidence>
<dbReference type="InterPro" id="IPR001633">
    <property type="entry name" value="EAL_dom"/>
</dbReference>
<dbReference type="SMART" id="SM00052">
    <property type="entry name" value="EAL"/>
    <property type="match status" value="1"/>
</dbReference>
<dbReference type="NCBIfam" id="TIGR00254">
    <property type="entry name" value="GGDEF"/>
    <property type="match status" value="1"/>
</dbReference>
<dbReference type="EMBL" id="FNJM01000004">
    <property type="protein sequence ID" value="SDP36306.1"/>
    <property type="molecule type" value="Genomic_DNA"/>
</dbReference>
<dbReference type="InterPro" id="IPR035919">
    <property type="entry name" value="EAL_sf"/>
</dbReference>
<dbReference type="PROSITE" id="PS50883">
    <property type="entry name" value="EAL"/>
    <property type="match status" value="1"/>
</dbReference>
<feature type="transmembrane region" description="Helical" evidence="1">
    <location>
        <begin position="16"/>
        <end position="35"/>
    </location>
</feature>
<evidence type="ECO:0000259" key="3">
    <source>
        <dbReference type="PROSITE" id="PS50887"/>
    </source>
</evidence>